<protein>
    <submittedName>
        <fullName evidence="2">Uncharacterized protein</fullName>
    </submittedName>
</protein>
<evidence type="ECO:0000313" key="2">
    <source>
        <dbReference type="EMBL" id="KAL2918993.1"/>
    </source>
</evidence>
<feature type="compositionally biased region" description="Low complexity" evidence="1">
    <location>
        <begin position="63"/>
        <end position="75"/>
    </location>
</feature>
<sequence length="220" mass="24320">MSTLEKLTRERNEIARQLELLNAVAASKAHSNETKAPLLPRSNRLDADAFVLPTTCRAKLEAPKQAPARSPSPKSASRKDAQDRLDAESLIRHGRDGEQSASILADIKRFRDDYLRSGGADISVLAELAAMEQDALRIAQPQNQTLELPNPTACPSKIGPAAEPAAATTTRVTEDPEVERLNRKHKLRMLRLSQKRELLAIKAEVKDLKAWVPLTLPDRE</sequence>
<keyword evidence="3" id="KW-1185">Reference proteome</keyword>
<feature type="region of interest" description="Disordered" evidence="1">
    <location>
        <begin position="59"/>
        <end position="84"/>
    </location>
</feature>
<evidence type="ECO:0000256" key="1">
    <source>
        <dbReference type="SAM" id="MobiDB-lite"/>
    </source>
</evidence>
<organism evidence="2 3">
    <name type="scientific">Polyrhizophydium stewartii</name>
    <dbReference type="NCBI Taxonomy" id="2732419"/>
    <lineage>
        <taxon>Eukaryota</taxon>
        <taxon>Fungi</taxon>
        <taxon>Fungi incertae sedis</taxon>
        <taxon>Chytridiomycota</taxon>
        <taxon>Chytridiomycota incertae sedis</taxon>
        <taxon>Chytridiomycetes</taxon>
        <taxon>Rhizophydiales</taxon>
        <taxon>Rhizophydiales incertae sedis</taxon>
        <taxon>Polyrhizophydium</taxon>
    </lineage>
</organism>
<reference evidence="2 3" key="1">
    <citation type="submission" date="2023-09" db="EMBL/GenBank/DDBJ databases">
        <title>Pangenome analysis of Batrachochytrium dendrobatidis and related Chytrids.</title>
        <authorList>
            <person name="Yacoub M.N."/>
            <person name="Stajich J.E."/>
            <person name="James T.Y."/>
        </authorList>
    </citation>
    <scope>NUCLEOTIDE SEQUENCE [LARGE SCALE GENOMIC DNA]</scope>
    <source>
        <strain evidence="2 3">JEL0888</strain>
    </source>
</reference>
<dbReference type="Proteomes" id="UP001527925">
    <property type="component" value="Unassembled WGS sequence"/>
</dbReference>
<accession>A0ABR4NHI3</accession>
<gene>
    <name evidence="2" type="ORF">HK105_201263</name>
</gene>
<proteinExistence type="predicted"/>
<dbReference type="EMBL" id="JADGIZ020000004">
    <property type="protein sequence ID" value="KAL2918993.1"/>
    <property type="molecule type" value="Genomic_DNA"/>
</dbReference>
<name>A0ABR4NHI3_9FUNG</name>
<comment type="caution">
    <text evidence="2">The sequence shown here is derived from an EMBL/GenBank/DDBJ whole genome shotgun (WGS) entry which is preliminary data.</text>
</comment>
<evidence type="ECO:0000313" key="3">
    <source>
        <dbReference type="Proteomes" id="UP001527925"/>
    </source>
</evidence>